<feature type="region of interest" description="Disordered" evidence="1">
    <location>
        <begin position="1"/>
        <end position="23"/>
    </location>
</feature>
<proteinExistence type="predicted"/>
<dbReference type="Pfam" id="PF11003">
    <property type="entry name" value="DUF2842"/>
    <property type="match status" value="1"/>
</dbReference>
<feature type="transmembrane region" description="Helical" evidence="2">
    <location>
        <begin position="63"/>
        <end position="81"/>
    </location>
</feature>
<comment type="caution">
    <text evidence="3">The sequence shown here is derived from an EMBL/GenBank/DDBJ whole genome shotgun (WGS) entry which is preliminary data.</text>
</comment>
<dbReference type="Proteomes" id="UP001166585">
    <property type="component" value="Unassembled WGS sequence"/>
</dbReference>
<evidence type="ECO:0000256" key="1">
    <source>
        <dbReference type="SAM" id="MobiDB-lite"/>
    </source>
</evidence>
<reference evidence="3" key="1">
    <citation type="submission" date="2021-05" db="EMBL/GenBank/DDBJ databases">
        <authorList>
            <person name="Sun Q."/>
            <person name="Inoue M."/>
        </authorList>
    </citation>
    <scope>NUCLEOTIDE SEQUENCE</scope>
    <source>
        <strain evidence="3">VKM B-3255</strain>
    </source>
</reference>
<protein>
    <submittedName>
        <fullName evidence="3">DUF2842 domain-containing protein</fullName>
    </submittedName>
</protein>
<evidence type="ECO:0000256" key="2">
    <source>
        <dbReference type="SAM" id="Phobius"/>
    </source>
</evidence>
<keyword evidence="4" id="KW-1185">Reference proteome</keyword>
<dbReference type="InterPro" id="IPR021265">
    <property type="entry name" value="DUF2842"/>
</dbReference>
<keyword evidence="2" id="KW-0812">Transmembrane</keyword>
<dbReference type="EMBL" id="JAHCQH010000014">
    <property type="protein sequence ID" value="MBS9476459.1"/>
    <property type="molecule type" value="Genomic_DNA"/>
</dbReference>
<dbReference type="RefSeq" id="WP_213754295.1">
    <property type="nucleotide sequence ID" value="NZ_JAHCQH010000014.1"/>
</dbReference>
<organism evidence="3 4">
    <name type="scientific">Ancylobacter radicis</name>
    <dbReference type="NCBI Taxonomy" id="2836179"/>
    <lineage>
        <taxon>Bacteria</taxon>
        <taxon>Pseudomonadati</taxon>
        <taxon>Pseudomonadota</taxon>
        <taxon>Alphaproteobacteria</taxon>
        <taxon>Hyphomicrobiales</taxon>
        <taxon>Xanthobacteraceae</taxon>
        <taxon>Ancylobacter</taxon>
    </lineage>
</organism>
<name>A0ABS5R6N0_9HYPH</name>
<accession>A0ABS5R6N0</accession>
<feature type="transmembrane region" description="Helical" evidence="2">
    <location>
        <begin position="29"/>
        <end position="51"/>
    </location>
</feature>
<keyword evidence="2" id="KW-1133">Transmembrane helix</keyword>
<evidence type="ECO:0000313" key="3">
    <source>
        <dbReference type="EMBL" id="MBS9476459.1"/>
    </source>
</evidence>
<keyword evidence="2" id="KW-0472">Membrane</keyword>
<sequence length="94" mass="10334">MSETPASKIGARQTPAGPTKGLPPRLRKFIGTVAMLALVIVWALAAMALAQGRVTTLPGYAQFFAYVFLGIGWVIPAAFIIRWMQKYDRRPETL</sequence>
<evidence type="ECO:0000313" key="4">
    <source>
        <dbReference type="Proteomes" id="UP001166585"/>
    </source>
</evidence>
<gene>
    <name evidence="3" type="ORF">KIP89_04995</name>
</gene>